<dbReference type="EMBL" id="SWLB01000007">
    <property type="protein sequence ID" value="KAF3336804.1"/>
    <property type="molecule type" value="Genomic_DNA"/>
</dbReference>
<dbReference type="AlphaFoldDB" id="A0A833R832"/>
<keyword evidence="8" id="KW-1185">Reference proteome</keyword>
<dbReference type="InterPro" id="IPR003340">
    <property type="entry name" value="B3_DNA-bd"/>
</dbReference>
<keyword evidence="5" id="KW-0539">Nucleus</keyword>
<name>A0A833R832_9POAL</name>
<feature type="domain" description="TF-B3" evidence="6">
    <location>
        <begin position="103"/>
        <end position="203"/>
    </location>
</feature>
<dbReference type="PANTHER" id="PTHR31384:SF94">
    <property type="entry name" value="AUXIN RESPONSE FACTOR 17"/>
    <property type="match status" value="1"/>
</dbReference>
<keyword evidence="2" id="KW-0805">Transcription regulation</keyword>
<dbReference type="Proteomes" id="UP000623129">
    <property type="component" value="Unassembled WGS sequence"/>
</dbReference>
<sequence>MMAAPSLPPHIWSACRHEDAPHVGSLVYFYPEEGFLEQCASVPSGIDPDLSLFLRSVESVCLLADPHSDEVYSSLNPIASPPCPFNGYHSSTSPSQTHTALSSFKVLSRSDTTTGSLSVPISCAKNIFPLLDLGTDKTRQSLTMRDIHRNVYSFIQVYRGDPKRNLLTIGWSKFVCDKNFIEGDTIVFIRDEDDIFLGVRRSQVAADEVLDTVMAAAAARRFQVRSGDATRLSVVAKEIVEWHVLTGSGSANVRIKMTDKVRTLVLQNATPRSFIKILDECIEKEKAEIPDVRE</sequence>
<dbReference type="GO" id="GO:0005634">
    <property type="term" value="C:nucleus"/>
    <property type="evidence" value="ECO:0007669"/>
    <property type="project" value="UniProtKB-SubCell"/>
</dbReference>
<dbReference type="PANTHER" id="PTHR31384">
    <property type="entry name" value="AUXIN RESPONSE FACTOR 4-RELATED"/>
    <property type="match status" value="1"/>
</dbReference>
<accession>A0A833R832</accession>
<dbReference type="GO" id="GO:0009725">
    <property type="term" value="P:response to hormone"/>
    <property type="evidence" value="ECO:0007669"/>
    <property type="project" value="InterPro"/>
</dbReference>
<protein>
    <submittedName>
        <fullName evidence="7">Auxin response factor 18-like protein</fullName>
    </submittedName>
</protein>
<dbReference type="Gene3D" id="2.40.330.10">
    <property type="entry name" value="DNA-binding pseudobarrel domain"/>
    <property type="match status" value="1"/>
</dbReference>
<comment type="caution">
    <text evidence="7">The sequence shown here is derived from an EMBL/GenBank/DDBJ whole genome shotgun (WGS) entry which is preliminary data.</text>
</comment>
<dbReference type="InterPro" id="IPR044835">
    <property type="entry name" value="ARF_plant"/>
</dbReference>
<evidence type="ECO:0000256" key="1">
    <source>
        <dbReference type="ARBA" id="ARBA00004123"/>
    </source>
</evidence>
<keyword evidence="3" id="KW-0238">DNA-binding</keyword>
<evidence type="ECO:0000256" key="4">
    <source>
        <dbReference type="ARBA" id="ARBA00023163"/>
    </source>
</evidence>
<reference evidence="7" key="1">
    <citation type="submission" date="2020-01" db="EMBL/GenBank/DDBJ databases">
        <title>Genome sequence of Kobresia littledalei, the first chromosome-level genome in the family Cyperaceae.</title>
        <authorList>
            <person name="Qu G."/>
        </authorList>
    </citation>
    <scope>NUCLEOTIDE SEQUENCE</scope>
    <source>
        <strain evidence="7">C.B.Clarke</strain>
        <tissue evidence="7">Leaf</tissue>
    </source>
</reference>
<dbReference type="CDD" id="cd10017">
    <property type="entry name" value="B3_DNA"/>
    <property type="match status" value="1"/>
</dbReference>
<evidence type="ECO:0000313" key="8">
    <source>
        <dbReference type="Proteomes" id="UP000623129"/>
    </source>
</evidence>
<dbReference type="GO" id="GO:0006355">
    <property type="term" value="P:regulation of DNA-templated transcription"/>
    <property type="evidence" value="ECO:0007669"/>
    <property type="project" value="InterPro"/>
</dbReference>
<comment type="subcellular location">
    <subcellularLocation>
        <location evidence="1">Nucleus</location>
    </subcellularLocation>
</comment>
<dbReference type="InterPro" id="IPR015300">
    <property type="entry name" value="DNA-bd_pseudobarrel_sf"/>
</dbReference>
<dbReference type="SMART" id="SM01019">
    <property type="entry name" value="B3"/>
    <property type="match status" value="1"/>
</dbReference>
<dbReference type="OrthoDB" id="1414159at2759"/>
<evidence type="ECO:0000256" key="3">
    <source>
        <dbReference type="ARBA" id="ARBA00023125"/>
    </source>
</evidence>
<dbReference type="Pfam" id="PF02362">
    <property type="entry name" value="B3"/>
    <property type="match status" value="1"/>
</dbReference>
<gene>
    <name evidence="7" type="ORF">FCM35_KLT19390</name>
</gene>
<dbReference type="GO" id="GO:0003677">
    <property type="term" value="F:DNA binding"/>
    <property type="evidence" value="ECO:0007669"/>
    <property type="project" value="UniProtKB-KW"/>
</dbReference>
<dbReference type="SUPFAM" id="SSF101936">
    <property type="entry name" value="DNA-binding pseudobarrel domain"/>
    <property type="match status" value="1"/>
</dbReference>
<proteinExistence type="predicted"/>
<evidence type="ECO:0000256" key="5">
    <source>
        <dbReference type="ARBA" id="ARBA00023242"/>
    </source>
</evidence>
<evidence type="ECO:0000259" key="6">
    <source>
        <dbReference type="SMART" id="SM01019"/>
    </source>
</evidence>
<evidence type="ECO:0000313" key="7">
    <source>
        <dbReference type="EMBL" id="KAF3336804.1"/>
    </source>
</evidence>
<evidence type="ECO:0000256" key="2">
    <source>
        <dbReference type="ARBA" id="ARBA00023015"/>
    </source>
</evidence>
<organism evidence="7 8">
    <name type="scientific">Carex littledalei</name>
    <dbReference type="NCBI Taxonomy" id="544730"/>
    <lineage>
        <taxon>Eukaryota</taxon>
        <taxon>Viridiplantae</taxon>
        <taxon>Streptophyta</taxon>
        <taxon>Embryophyta</taxon>
        <taxon>Tracheophyta</taxon>
        <taxon>Spermatophyta</taxon>
        <taxon>Magnoliopsida</taxon>
        <taxon>Liliopsida</taxon>
        <taxon>Poales</taxon>
        <taxon>Cyperaceae</taxon>
        <taxon>Cyperoideae</taxon>
        <taxon>Cariceae</taxon>
        <taxon>Carex</taxon>
        <taxon>Carex subgen. Euthyceras</taxon>
    </lineage>
</organism>
<keyword evidence="4" id="KW-0804">Transcription</keyword>